<keyword evidence="6" id="KW-1185">Reference proteome</keyword>
<sequence>MELKYGGVLVLYLFIGTCSTELIVPQPTVYVEQVTPYAIILNWTMPLNENADGFTVEAYSSNTKLDSFDTSETRQVIEGLNPGEIYTFLLKAYRGDMESKAVIVLQDTVPLPPSNLRLDTFSKLAVTLESAYAGTIHVTLDVNGIEVVWEGPSEGVCDCYSTSITPPDGRVALPASENREMPPSLLRQFIYLLPGQKYTIGVSSSTCGKGRTGTLLSDEVIDDVILPPSPPTEVKAKDVTNTSLVLSWKEGEIPGLYDNFNVTLVGDVKSGITIETPDDVRSRDRKVTGLQPCRAYQFSVYTMSMGVHSESGENAEVTTRPTTPYALRVTDFDETTISVAWRITGRHGTAGVRIYTQDGIEVIREITDREAAVGSLKSGTFYNISVSTFCETPTKPQVDGERFLESEPATVSQVTVPLEPSGLTGYCDLKGDEKSILYFFWAPPTSGRWDGFVLDYSPFAFEDGNASPLSPMVLPLDTYTTNVTLPTSGRRITAMVRTVSSHILSKPVAAEIICGNDAGKAALRCRMTSVSYNIVVKRIEDGRVCVAVTDNPIVNITVETSHNPLETFVTDQHEFCLDDPCEQAGERIKLLLRVLVYPECKSHLSCPPIPKKLCQQPGQVEEQPQDAPEDPDAHPTTPPPVQPNGCCNGVLYNTGVRKCCHDKLVSYDNENLLCCYNKWYDRTKESCCGNENGVGMVQHGTTCILPS</sequence>
<evidence type="ECO:0000256" key="3">
    <source>
        <dbReference type="SAM" id="SignalP"/>
    </source>
</evidence>
<dbReference type="InterPro" id="IPR056601">
    <property type="entry name" value="Galaxin_dom"/>
</dbReference>
<accession>A0ABP0GQ07</accession>
<feature type="region of interest" description="Disordered" evidence="2">
    <location>
        <begin position="617"/>
        <end position="641"/>
    </location>
</feature>
<gene>
    <name evidence="5" type="ORF">CVLEPA_LOCUS26076</name>
</gene>
<dbReference type="PROSITE" id="PS50853">
    <property type="entry name" value="FN3"/>
    <property type="match status" value="2"/>
</dbReference>
<organism evidence="5 6">
    <name type="scientific">Clavelina lepadiformis</name>
    <name type="common">Light-bulb sea squirt</name>
    <name type="synonym">Ascidia lepadiformis</name>
    <dbReference type="NCBI Taxonomy" id="159417"/>
    <lineage>
        <taxon>Eukaryota</taxon>
        <taxon>Metazoa</taxon>
        <taxon>Chordata</taxon>
        <taxon>Tunicata</taxon>
        <taxon>Ascidiacea</taxon>
        <taxon>Aplousobranchia</taxon>
        <taxon>Clavelinidae</taxon>
        <taxon>Clavelina</taxon>
    </lineage>
</organism>
<dbReference type="Pfam" id="PF00041">
    <property type="entry name" value="fn3"/>
    <property type="match status" value="2"/>
</dbReference>
<feature type="signal peptide" evidence="3">
    <location>
        <begin position="1"/>
        <end position="20"/>
    </location>
</feature>
<evidence type="ECO:0000259" key="4">
    <source>
        <dbReference type="PROSITE" id="PS50853"/>
    </source>
</evidence>
<comment type="caution">
    <text evidence="5">The sequence shown here is derived from an EMBL/GenBank/DDBJ whole genome shotgun (WGS) entry which is preliminary data.</text>
</comment>
<keyword evidence="3" id="KW-0732">Signal</keyword>
<feature type="domain" description="Fibronectin type-III" evidence="4">
    <location>
        <begin position="24"/>
        <end position="114"/>
    </location>
</feature>
<dbReference type="InterPro" id="IPR050991">
    <property type="entry name" value="ECM_Regulatory_Proteins"/>
</dbReference>
<name>A0ABP0GQ07_CLALP</name>
<dbReference type="EMBL" id="CAWYQH010000130">
    <property type="protein sequence ID" value="CAK8692839.1"/>
    <property type="molecule type" value="Genomic_DNA"/>
</dbReference>
<dbReference type="Proteomes" id="UP001642483">
    <property type="component" value="Unassembled WGS sequence"/>
</dbReference>
<feature type="chain" id="PRO_5045634903" description="Fibronectin type-III domain-containing protein" evidence="3">
    <location>
        <begin position="21"/>
        <end position="707"/>
    </location>
</feature>
<evidence type="ECO:0000313" key="5">
    <source>
        <dbReference type="EMBL" id="CAK8692839.1"/>
    </source>
</evidence>
<evidence type="ECO:0000256" key="2">
    <source>
        <dbReference type="SAM" id="MobiDB-lite"/>
    </source>
</evidence>
<dbReference type="Gene3D" id="2.60.40.10">
    <property type="entry name" value="Immunoglobulins"/>
    <property type="match status" value="3"/>
</dbReference>
<dbReference type="InterPro" id="IPR013783">
    <property type="entry name" value="Ig-like_fold"/>
</dbReference>
<dbReference type="SMART" id="SM00060">
    <property type="entry name" value="FN3"/>
    <property type="match status" value="4"/>
</dbReference>
<keyword evidence="1" id="KW-0677">Repeat</keyword>
<dbReference type="PANTHER" id="PTHR46708">
    <property type="entry name" value="TENASCIN"/>
    <property type="match status" value="1"/>
</dbReference>
<dbReference type="PANTHER" id="PTHR46708:SF2">
    <property type="entry name" value="FIBRONECTIN TYPE-III DOMAIN-CONTAINING PROTEIN"/>
    <property type="match status" value="1"/>
</dbReference>
<protein>
    <recommendedName>
        <fullName evidence="4">Fibronectin type-III domain-containing protein</fullName>
    </recommendedName>
</protein>
<evidence type="ECO:0000256" key="1">
    <source>
        <dbReference type="ARBA" id="ARBA00022737"/>
    </source>
</evidence>
<evidence type="ECO:0000313" key="6">
    <source>
        <dbReference type="Proteomes" id="UP001642483"/>
    </source>
</evidence>
<reference evidence="5 6" key="1">
    <citation type="submission" date="2024-02" db="EMBL/GenBank/DDBJ databases">
        <authorList>
            <person name="Daric V."/>
            <person name="Darras S."/>
        </authorList>
    </citation>
    <scope>NUCLEOTIDE SEQUENCE [LARGE SCALE GENOMIC DNA]</scope>
</reference>
<dbReference type="SUPFAM" id="SSF49265">
    <property type="entry name" value="Fibronectin type III"/>
    <property type="match status" value="2"/>
</dbReference>
<dbReference type="InterPro" id="IPR036116">
    <property type="entry name" value="FN3_sf"/>
</dbReference>
<proteinExistence type="predicted"/>
<feature type="domain" description="Fibronectin type-III" evidence="4">
    <location>
        <begin position="230"/>
        <end position="322"/>
    </location>
</feature>
<dbReference type="Pfam" id="PF24748">
    <property type="entry name" value="Galaxin_repeat"/>
    <property type="match status" value="1"/>
</dbReference>
<dbReference type="CDD" id="cd00063">
    <property type="entry name" value="FN3"/>
    <property type="match status" value="2"/>
</dbReference>
<dbReference type="InterPro" id="IPR003961">
    <property type="entry name" value="FN3_dom"/>
</dbReference>